<dbReference type="PANTHER" id="PTHR10856">
    <property type="entry name" value="CORONIN"/>
    <property type="match status" value="1"/>
</dbReference>
<dbReference type="GO" id="GO:0005737">
    <property type="term" value="C:cytoplasm"/>
    <property type="evidence" value="ECO:0007669"/>
    <property type="project" value="UniProtKB-SubCell"/>
</dbReference>
<comment type="caution">
    <text evidence="11">The sequence shown here is derived from an EMBL/GenBank/DDBJ whole genome shotgun (WGS) entry which is preliminary data.</text>
</comment>
<dbReference type="Gene3D" id="2.130.10.10">
    <property type="entry name" value="YVTN repeat-like/Quinoprotein amine dehydrogenase"/>
    <property type="match status" value="2"/>
</dbReference>
<evidence type="ECO:0000256" key="3">
    <source>
        <dbReference type="ARBA" id="ARBA00022490"/>
    </source>
</evidence>
<dbReference type="AlphaFoldDB" id="A0AAD5XQL1"/>
<feature type="region of interest" description="Disordered" evidence="9">
    <location>
        <begin position="374"/>
        <end position="401"/>
    </location>
</feature>
<dbReference type="GO" id="GO:0003779">
    <property type="term" value="F:actin binding"/>
    <property type="evidence" value="ECO:0007669"/>
    <property type="project" value="UniProtKB-KW"/>
</dbReference>
<comment type="subcellular location">
    <subcellularLocation>
        <location evidence="1">Cytoplasm</location>
    </subcellularLocation>
</comment>
<keyword evidence="4 7" id="KW-0853">WD repeat</keyword>
<reference evidence="11" key="1">
    <citation type="submission" date="2020-05" db="EMBL/GenBank/DDBJ databases">
        <title>Phylogenomic resolution of chytrid fungi.</title>
        <authorList>
            <person name="Stajich J.E."/>
            <person name="Amses K."/>
            <person name="Simmons R."/>
            <person name="Seto K."/>
            <person name="Myers J."/>
            <person name="Bonds A."/>
            <person name="Quandt C.A."/>
            <person name="Barry K."/>
            <person name="Liu P."/>
            <person name="Grigoriev I."/>
            <person name="Longcore J.E."/>
            <person name="James T.Y."/>
        </authorList>
    </citation>
    <scope>NUCLEOTIDE SEQUENCE</scope>
    <source>
        <strain evidence="11">JEL0379</strain>
    </source>
</reference>
<evidence type="ECO:0000256" key="9">
    <source>
        <dbReference type="SAM" id="MobiDB-lite"/>
    </source>
</evidence>
<dbReference type="Pfam" id="PF16300">
    <property type="entry name" value="WD40_4"/>
    <property type="match status" value="2"/>
</dbReference>
<accession>A0AAD5XQL1</accession>
<dbReference type="EMBL" id="JADGJQ010000005">
    <property type="protein sequence ID" value="KAJ3183820.1"/>
    <property type="molecule type" value="Genomic_DNA"/>
</dbReference>
<dbReference type="Pfam" id="PF00400">
    <property type="entry name" value="WD40"/>
    <property type="match status" value="2"/>
</dbReference>
<feature type="region of interest" description="Disordered" evidence="9">
    <location>
        <begin position="892"/>
        <end position="912"/>
    </location>
</feature>
<dbReference type="InterPro" id="IPR015505">
    <property type="entry name" value="Coronin"/>
</dbReference>
<dbReference type="SUPFAM" id="SSF50998">
    <property type="entry name" value="Quinoprotein alcohol dehydrogenase-like"/>
    <property type="match status" value="1"/>
</dbReference>
<sequence length="912" mass="98692">MKRFQNVSKYRNAVLAASKREDWYSFPPGPTQLSVAGDNVPITASRENIAFRIGTAGTAVGVRSLKDVGRSTIDGTRQLHVGALVTALRFSSFANESGDVLAGGGDDGVVKLWTISKEAPAENENNALSWSQSCHERRIEDLAFNPAASGVLATCGGNRLSVWDLTAKEAIWTVSNTGEVVQSINWKEDGSLLISANKDNVLRVFDPRKSADAIVSGAAHGGTKATRAIWLANTAFVFTTGFSQRRDREYGLWDTRNLSSPVVLEKLDTSPGILTPLYDSDTSMMYLCGKGDSRVTFLEIQSQDAASATAGVLSYNPPAVISGAALIPKSACNVMSCEVARILTVSSDGSAIIPVSVTIPRKSHADFHADLFPETASSTPEMDSAHWRGGKNTPPKRVSLNPKAAVAPSPAGDQIAYKAAVPGVASGSFHRTLPVQSVASSVQTAEAKASPPQSPRAAPKFALPKTSAYRFVVGKVQSAFEDLKGLSTAVPSESSALQANNSFLAFPMTGPGGRLAIWPVATTGRLPVALPGIVCGSDLLDFHLNPFETTSLLTATDDGKVKLWVVSENGQPEREPKISFTAHTNRTSIVMFHPTIRDLILTSSPEQGAPTVKLWNLRTQTTIHTLSHPDIVLGCAFSPDGEYLATVSRDKLIRVFSIRDGQELQKGASHDGIKACRVLWLKDGKLLTIGFGRGSQREIRIYDPDNLLNALHTKTIDTSPSLLMPYYDEDTSVLYLSGRGETSTLMFEITEEGPQYLTRFDSPGAQQGMAFLPKLECDVRAIEIAKGYRISSSAVERVSFTVPRLRREFFQDDIFPPTRDVTRPALDIDDWLSGSKVELMRVDLAPIGMTPLSKAPVEVKEQPRAQVLEREQTEAEIKAAGLKLMFEQAKKEADEVLPQDEAEGVDSDEWDD</sequence>
<evidence type="ECO:0000313" key="12">
    <source>
        <dbReference type="Proteomes" id="UP001212152"/>
    </source>
</evidence>
<feature type="repeat" description="WD" evidence="7">
    <location>
        <begin position="132"/>
        <end position="173"/>
    </location>
</feature>
<dbReference type="SMART" id="SM00320">
    <property type="entry name" value="WD40"/>
    <property type="match status" value="7"/>
</dbReference>
<gene>
    <name evidence="11" type="primary">CORO7</name>
    <name evidence="11" type="ORF">HDU87_005936</name>
</gene>
<evidence type="ECO:0000256" key="1">
    <source>
        <dbReference type="ARBA" id="ARBA00004496"/>
    </source>
</evidence>
<proteinExistence type="inferred from homology"/>
<dbReference type="InterPro" id="IPR011047">
    <property type="entry name" value="Quinoprotein_ADH-like_sf"/>
</dbReference>
<evidence type="ECO:0000256" key="5">
    <source>
        <dbReference type="ARBA" id="ARBA00022737"/>
    </source>
</evidence>
<dbReference type="InterPro" id="IPR015943">
    <property type="entry name" value="WD40/YVTN_repeat-like_dom_sf"/>
</dbReference>
<keyword evidence="6" id="KW-0009">Actin-binding</keyword>
<dbReference type="Proteomes" id="UP001212152">
    <property type="component" value="Unassembled WGS sequence"/>
</dbReference>
<dbReference type="SMART" id="SM01166">
    <property type="entry name" value="DUF1899"/>
    <property type="match status" value="2"/>
</dbReference>
<dbReference type="PROSITE" id="PS50082">
    <property type="entry name" value="WD_REPEATS_2"/>
    <property type="match status" value="3"/>
</dbReference>
<name>A0AAD5XQL1_9FUNG</name>
<dbReference type="Pfam" id="PF08953">
    <property type="entry name" value="DUF1899"/>
    <property type="match status" value="1"/>
</dbReference>
<dbReference type="PANTHER" id="PTHR10856:SF20">
    <property type="entry name" value="CORONIN-7"/>
    <property type="match status" value="1"/>
</dbReference>
<evidence type="ECO:0000256" key="6">
    <source>
        <dbReference type="ARBA" id="ARBA00023203"/>
    </source>
</evidence>
<organism evidence="11 12">
    <name type="scientific">Geranomyces variabilis</name>
    <dbReference type="NCBI Taxonomy" id="109894"/>
    <lineage>
        <taxon>Eukaryota</taxon>
        <taxon>Fungi</taxon>
        <taxon>Fungi incertae sedis</taxon>
        <taxon>Chytridiomycota</taxon>
        <taxon>Chytridiomycota incertae sedis</taxon>
        <taxon>Chytridiomycetes</taxon>
        <taxon>Spizellomycetales</taxon>
        <taxon>Powellomycetaceae</taxon>
        <taxon>Geranomyces</taxon>
    </lineage>
</organism>
<keyword evidence="12" id="KW-1185">Reference proteome</keyword>
<keyword evidence="3" id="KW-0963">Cytoplasm</keyword>
<dbReference type="InterPro" id="IPR015048">
    <property type="entry name" value="DUF1899"/>
</dbReference>
<keyword evidence="5 8" id="KW-0677">Repeat</keyword>
<feature type="repeat" description="WD" evidence="7">
    <location>
        <begin position="174"/>
        <end position="206"/>
    </location>
</feature>
<evidence type="ECO:0000313" key="11">
    <source>
        <dbReference type="EMBL" id="KAJ3183820.1"/>
    </source>
</evidence>
<dbReference type="SMART" id="SM01167">
    <property type="entry name" value="DUF1900"/>
    <property type="match status" value="2"/>
</dbReference>
<protein>
    <recommendedName>
        <fullName evidence="8">Coronin</fullName>
    </recommendedName>
</protein>
<feature type="domain" description="DUF1899" evidence="10">
    <location>
        <begin position="3"/>
        <end position="69"/>
    </location>
</feature>
<feature type="domain" description="DUF1899" evidence="10">
    <location>
        <begin position="462"/>
        <end position="524"/>
    </location>
</feature>
<evidence type="ECO:0000256" key="8">
    <source>
        <dbReference type="RuleBase" id="RU280818"/>
    </source>
</evidence>
<evidence type="ECO:0000259" key="10">
    <source>
        <dbReference type="SMART" id="SM01166"/>
    </source>
</evidence>
<evidence type="ECO:0000256" key="2">
    <source>
        <dbReference type="ARBA" id="ARBA00009482"/>
    </source>
</evidence>
<comment type="similarity">
    <text evidence="2 8">Belongs to the WD repeat coronin family.</text>
</comment>
<dbReference type="InterPro" id="IPR001680">
    <property type="entry name" value="WD40_rpt"/>
</dbReference>
<evidence type="ECO:0000256" key="7">
    <source>
        <dbReference type="PROSITE-ProRule" id="PRU00221"/>
    </source>
</evidence>
<feature type="repeat" description="WD" evidence="7">
    <location>
        <begin position="625"/>
        <end position="666"/>
    </location>
</feature>
<feature type="compositionally biased region" description="Acidic residues" evidence="9">
    <location>
        <begin position="895"/>
        <end position="912"/>
    </location>
</feature>
<evidence type="ECO:0000256" key="4">
    <source>
        <dbReference type="ARBA" id="ARBA00022574"/>
    </source>
</evidence>